<reference evidence="1 2" key="1">
    <citation type="journal article" date="2021" name="Elife">
        <title>Chloroplast acquisition without the gene transfer in kleptoplastic sea slugs, Plakobranchus ocellatus.</title>
        <authorList>
            <person name="Maeda T."/>
            <person name="Takahashi S."/>
            <person name="Yoshida T."/>
            <person name="Shimamura S."/>
            <person name="Takaki Y."/>
            <person name="Nagai Y."/>
            <person name="Toyoda A."/>
            <person name="Suzuki Y."/>
            <person name="Arimoto A."/>
            <person name="Ishii H."/>
            <person name="Satoh N."/>
            <person name="Nishiyama T."/>
            <person name="Hasebe M."/>
            <person name="Maruyama T."/>
            <person name="Minagawa J."/>
            <person name="Obokata J."/>
            <person name="Shigenobu S."/>
        </authorList>
    </citation>
    <scope>NUCLEOTIDE SEQUENCE [LARGE SCALE GENOMIC DNA]</scope>
</reference>
<organism evidence="1 2">
    <name type="scientific">Plakobranchus ocellatus</name>
    <dbReference type="NCBI Taxonomy" id="259542"/>
    <lineage>
        <taxon>Eukaryota</taxon>
        <taxon>Metazoa</taxon>
        <taxon>Spiralia</taxon>
        <taxon>Lophotrochozoa</taxon>
        <taxon>Mollusca</taxon>
        <taxon>Gastropoda</taxon>
        <taxon>Heterobranchia</taxon>
        <taxon>Euthyneura</taxon>
        <taxon>Panpulmonata</taxon>
        <taxon>Sacoglossa</taxon>
        <taxon>Placobranchoidea</taxon>
        <taxon>Plakobranchidae</taxon>
        <taxon>Plakobranchus</taxon>
    </lineage>
</organism>
<gene>
    <name evidence="1" type="ORF">PoB_007099600</name>
</gene>
<dbReference type="AlphaFoldDB" id="A0AAV4DKU3"/>
<dbReference type="EMBL" id="BLXT01007956">
    <property type="protein sequence ID" value="GFO44491.1"/>
    <property type="molecule type" value="Genomic_DNA"/>
</dbReference>
<evidence type="ECO:0000313" key="2">
    <source>
        <dbReference type="Proteomes" id="UP000735302"/>
    </source>
</evidence>
<evidence type="ECO:0000313" key="1">
    <source>
        <dbReference type="EMBL" id="GFO44491.1"/>
    </source>
</evidence>
<accession>A0AAV4DKU3</accession>
<name>A0AAV4DKU3_9GAST</name>
<proteinExistence type="predicted"/>
<keyword evidence="2" id="KW-1185">Reference proteome</keyword>
<sequence length="147" mass="16740">MLACLSSLSCVTPKGHRVTSKGQSHSLTLQGHLCSLGIERGCNKRTRQQSFSQNSVCDRIRNTSRTNDRNKCRCGCSYRWSKQDFYRFVDQDFQSTGRSILVEENHKEAESNQPLRLSYQGNHWRLQVLDGQIELSASLDGDINWAA</sequence>
<dbReference type="Proteomes" id="UP000735302">
    <property type="component" value="Unassembled WGS sequence"/>
</dbReference>
<protein>
    <submittedName>
        <fullName evidence="1">Uncharacterized protein</fullName>
    </submittedName>
</protein>
<comment type="caution">
    <text evidence="1">The sequence shown here is derived from an EMBL/GenBank/DDBJ whole genome shotgun (WGS) entry which is preliminary data.</text>
</comment>